<dbReference type="Pfam" id="PF25597">
    <property type="entry name" value="SH3_retrovirus"/>
    <property type="match status" value="1"/>
</dbReference>
<evidence type="ECO:0000313" key="3">
    <source>
        <dbReference type="Proteomes" id="UP001151760"/>
    </source>
</evidence>
<proteinExistence type="predicted"/>
<sequence>MKYGMASPKLLRLKSLGCEALVKRNTLTKPDKLDPRSFRCIFVGYPKETMGYSFYNSSENKVFVARNAEFFENNLIESKASGRNDEPQSDINPIRKVHRYAHALLELLNQEMAYAGELEMQSMKDNDVWVLVELPPNARTVGSKWLSRKILDWMCKPRTMTIDMQWMPKPPSSMDIVPKNLLEQPEVADGIMCSYLNGCAVELEKYKNKTKYFATSSTDVIDISLLCDASKSCMDS</sequence>
<dbReference type="InterPro" id="IPR057670">
    <property type="entry name" value="SH3_retrovirus"/>
</dbReference>
<organism evidence="2 3">
    <name type="scientific">Tanacetum coccineum</name>
    <dbReference type="NCBI Taxonomy" id="301880"/>
    <lineage>
        <taxon>Eukaryota</taxon>
        <taxon>Viridiplantae</taxon>
        <taxon>Streptophyta</taxon>
        <taxon>Embryophyta</taxon>
        <taxon>Tracheophyta</taxon>
        <taxon>Spermatophyta</taxon>
        <taxon>Magnoliopsida</taxon>
        <taxon>eudicotyledons</taxon>
        <taxon>Gunneridae</taxon>
        <taxon>Pentapetalae</taxon>
        <taxon>asterids</taxon>
        <taxon>campanulids</taxon>
        <taxon>Asterales</taxon>
        <taxon>Asteraceae</taxon>
        <taxon>Asteroideae</taxon>
        <taxon>Anthemideae</taxon>
        <taxon>Anthemidinae</taxon>
        <taxon>Tanacetum</taxon>
    </lineage>
</organism>
<gene>
    <name evidence="2" type="ORF">Tco_0926346</name>
</gene>
<evidence type="ECO:0000313" key="2">
    <source>
        <dbReference type="EMBL" id="GJT35927.1"/>
    </source>
</evidence>
<evidence type="ECO:0000259" key="1">
    <source>
        <dbReference type="Pfam" id="PF25597"/>
    </source>
</evidence>
<protein>
    <submittedName>
        <fullName evidence="2">Retrotransposon protein, putative, ty1-copia subclass</fullName>
    </submittedName>
</protein>
<accession>A0ABQ5DC30</accession>
<keyword evidence="3" id="KW-1185">Reference proteome</keyword>
<name>A0ABQ5DC30_9ASTR</name>
<comment type="caution">
    <text evidence="2">The sequence shown here is derived from an EMBL/GenBank/DDBJ whole genome shotgun (WGS) entry which is preliminary data.</text>
</comment>
<feature type="domain" description="Retroviral polymerase SH3-like" evidence="1">
    <location>
        <begin position="18"/>
        <end position="78"/>
    </location>
</feature>
<reference evidence="2" key="2">
    <citation type="submission" date="2022-01" db="EMBL/GenBank/DDBJ databases">
        <authorList>
            <person name="Yamashiro T."/>
            <person name="Shiraishi A."/>
            <person name="Satake H."/>
            <person name="Nakayama K."/>
        </authorList>
    </citation>
    <scope>NUCLEOTIDE SEQUENCE</scope>
</reference>
<dbReference type="Proteomes" id="UP001151760">
    <property type="component" value="Unassembled WGS sequence"/>
</dbReference>
<dbReference type="EMBL" id="BQNB010015092">
    <property type="protein sequence ID" value="GJT35927.1"/>
    <property type="molecule type" value="Genomic_DNA"/>
</dbReference>
<reference evidence="2" key="1">
    <citation type="journal article" date="2022" name="Int. J. Mol. Sci.">
        <title>Draft Genome of Tanacetum Coccineum: Genomic Comparison of Closely Related Tanacetum-Family Plants.</title>
        <authorList>
            <person name="Yamashiro T."/>
            <person name="Shiraishi A."/>
            <person name="Nakayama K."/>
            <person name="Satake H."/>
        </authorList>
    </citation>
    <scope>NUCLEOTIDE SEQUENCE</scope>
</reference>